<comment type="caution">
    <text evidence="3">The sequence shown here is derived from an EMBL/GenBank/DDBJ whole genome shotgun (WGS) entry which is preliminary data.</text>
</comment>
<dbReference type="GO" id="GO:0005829">
    <property type="term" value="C:cytosol"/>
    <property type="evidence" value="ECO:0007669"/>
    <property type="project" value="TreeGrafter"/>
</dbReference>
<evidence type="ECO:0000256" key="2">
    <source>
        <dbReference type="ARBA" id="ARBA00022679"/>
    </source>
</evidence>
<protein>
    <submittedName>
        <fullName evidence="3">Glycosyltransferase family 9 protein</fullName>
    </submittedName>
</protein>
<dbReference type="Pfam" id="PF01075">
    <property type="entry name" value="Glyco_transf_9"/>
    <property type="match status" value="1"/>
</dbReference>
<dbReference type="GO" id="GO:0008713">
    <property type="term" value="F:ADP-heptose-lipopolysaccharide heptosyltransferase activity"/>
    <property type="evidence" value="ECO:0007669"/>
    <property type="project" value="TreeGrafter"/>
</dbReference>
<evidence type="ECO:0000256" key="1">
    <source>
        <dbReference type="ARBA" id="ARBA00022676"/>
    </source>
</evidence>
<gene>
    <name evidence="3" type="ORF">HOP12_07230</name>
</gene>
<dbReference type="InterPro" id="IPR051199">
    <property type="entry name" value="LPS_LOS_Heptosyltrfase"/>
</dbReference>
<dbReference type="Gene3D" id="3.40.50.2000">
    <property type="entry name" value="Glycogen Phosphorylase B"/>
    <property type="match status" value="2"/>
</dbReference>
<organism evidence="3 4">
    <name type="scientific">Eiseniibacteriota bacterium</name>
    <dbReference type="NCBI Taxonomy" id="2212470"/>
    <lineage>
        <taxon>Bacteria</taxon>
        <taxon>Candidatus Eiseniibacteriota</taxon>
    </lineage>
</organism>
<dbReference type="PANTHER" id="PTHR30160:SF1">
    <property type="entry name" value="LIPOPOLYSACCHARIDE 1,2-N-ACETYLGLUCOSAMINETRANSFERASE-RELATED"/>
    <property type="match status" value="1"/>
</dbReference>
<evidence type="ECO:0000313" key="4">
    <source>
        <dbReference type="Proteomes" id="UP000580839"/>
    </source>
</evidence>
<proteinExistence type="predicted"/>
<dbReference type="SUPFAM" id="SSF53756">
    <property type="entry name" value="UDP-Glycosyltransferase/glycogen phosphorylase"/>
    <property type="match status" value="1"/>
</dbReference>
<name>A0A849SM99_UNCEI</name>
<keyword evidence="1" id="KW-0328">Glycosyltransferase</keyword>
<keyword evidence="2 3" id="KW-0808">Transferase</keyword>
<accession>A0A849SM99</accession>
<dbReference type="GO" id="GO:0009244">
    <property type="term" value="P:lipopolysaccharide core region biosynthetic process"/>
    <property type="evidence" value="ECO:0007669"/>
    <property type="project" value="TreeGrafter"/>
</dbReference>
<reference evidence="3 4" key="1">
    <citation type="submission" date="2020-04" db="EMBL/GenBank/DDBJ databases">
        <title>Metagenomic profiling of ammonia- and methane-oxidizing microorganisms in a Dutch drinking water treatment plant.</title>
        <authorList>
            <person name="Poghosyan L."/>
            <person name="Leucker S."/>
        </authorList>
    </citation>
    <scope>NUCLEOTIDE SEQUENCE [LARGE SCALE GENOMIC DNA]</scope>
    <source>
        <strain evidence="3">S-RSF-IL-03</strain>
    </source>
</reference>
<dbReference type="CDD" id="cd03789">
    <property type="entry name" value="GT9_LPS_heptosyltransferase"/>
    <property type="match status" value="1"/>
</dbReference>
<dbReference type="EMBL" id="JABFRW010000082">
    <property type="protein sequence ID" value="NOT33947.1"/>
    <property type="molecule type" value="Genomic_DNA"/>
</dbReference>
<dbReference type="InterPro" id="IPR002201">
    <property type="entry name" value="Glyco_trans_9"/>
</dbReference>
<evidence type="ECO:0000313" key="3">
    <source>
        <dbReference type="EMBL" id="NOT33947.1"/>
    </source>
</evidence>
<dbReference type="AlphaFoldDB" id="A0A849SM99"/>
<dbReference type="Proteomes" id="UP000580839">
    <property type="component" value="Unassembled WGS sequence"/>
</dbReference>
<dbReference type="PANTHER" id="PTHR30160">
    <property type="entry name" value="TETRAACYLDISACCHARIDE 4'-KINASE-RELATED"/>
    <property type="match status" value="1"/>
</dbReference>
<sequence>MAQRAGAIAIPDGGFRRIEILRLSSLGDVVLALPVVHALAAAFPSAHLRFWVKEEFADAVRFDPAIAHVRSLDPDARRIEDLISMSAEMEASDLIVDLHRSVRTRVLTWRQKAPILSAPSYRLRRGRWVRARWSGPAPVPSALERYAQALASLGVTPTASPRLACGDAAEQWAADWMTQWSPATAPIVCCPAAHHFTKRWPQEHWIALDRSLAALGRPRLYLSLARERRSLPELSQHVESAADARWCSEPLARMAALVSHAAGAVTNDTGLMHVAAARGARVVALFGSTSPVLGFAPAGAGHIVLCRNEPCQPCTLHGRTECPLSHFRCMRELQPAQVLTAVEKVLSPRVPESDTP</sequence>